<dbReference type="EMBL" id="CP073910">
    <property type="protein sequence ID" value="QUT07350.1"/>
    <property type="molecule type" value="Genomic_DNA"/>
</dbReference>
<reference evidence="2" key="1">
    <citation type="submission" date="2021-04" db="EMBL/GenBank/DDBJ databases">
        <title>Isolation of p-tert-butylphenol degrading bacteria Sphingobium phenoxybenzoativorans Tas13 from active sludge.</title>
        <authorList>
            <person name="Li Y."/>
        </authorList>
    </citation>
    <scope>NUCLEOTIDE SEQUENCE</scope>
    <source>
        <strain evidence="2">Tas13</strain>
    </source>
</reference>
<evidence type="ECO:0000259" key="1">
    <source>
        <dbReference type="Pfam" id="PF13577"/>
    </source>
</evidence>
<sequence length="162" mass="18653">MDIETLLAKHEIMDLRLGYAAHLDARDYDSFMDLFTEDAVCEFGPEYGGDWVGRAQIRERYEDVMLSAGGAFDAIHVVTNPWITLTGPDTAHGRWYLLDCLTRQMPVTGLHTQGGHNNPLLYLGIYEDDYRREAGKWRIARTRLHFLWPERKFEALAHPSGR</sequence>
<dbReference type="KEGG" id="spph:KFK14_08095"/>
<evidence type="ECO:0000313" key="3">
    <source>
        <dbReference type="Proteomes" id="UP000681425"/>
    </source>
</evidence>
<accession>A0A975K9M3</accession>
<dbReference type="Gene3D" id="3.10.450.50">
    <property type="match status" value="1"/>
</dbReference>
<protein>
    <submittedName>
        <fullName evidence="2">Nuclear transport factor 2 family protein</fullName>
    </submittedName>
</protein>
<dbReference type="RefSeq" id="WP_212610512.1">
    <property type="nucleotide sequence ID" value="NZ_CP073910.1"/>
</dbReference>
<evidence type="ECO:0000313" key="2">
    <source>
        <dbReference type="EMBL" id="QUT07350.1"/>
    </source>
</evidence>
<organism evidence="2 3">
    <name type="scientific">Sphingobium phenoxybenzoativorans</name>
    <dbReference type="NCBI Taxonomy" id="1592790"/>
    <lineage>
        <taxon>Bacteria</taxon>
        <taxon>Pseudomonadati</taxon>
        <taxon>Pseudomonadota</taxon>
        <taxon>Alphaproteobacteria</taxon>
        <taxon>Sphingomonadales</taxon>
        <taxon>Sphingomonadaceae</taxon>
        <taxon>Sphingobium</taxon>
    </lineage>
</organism>
<proteinExistence type="predicted"/>
<dbReference type="InterPro" id="IPR032710">
    <property type="entry name" value="NTF2-like_dom_sf"/>
</dbReference>
<name>A0A975K9M3_9SPHN</name>
<dbReference type="CDD" id="cd00531">
    <property type="entry name" value="NTF2_like"/>
    <property type="match status" value="1"/>
</dbReference>
<dbReference type="Pfam" id="PF13577">
    <property type="entry name" value="SnoaL_4"/>
    <property type="match status" value="1"/>
</dbReference>
<dbReference type="Proteomes" id="UP000681425">
    <property type="component" value="Chromosome"/>
</dbReference>
<feature type="domain" description="SnoaL-like" evidence="1">
    <location>
        <begin position="5"/>
        <end position="143"/>
    </location>
</feature>
<keyword evidence="3" id="KW-1185">Reference proteome</keyword>
<dbReference type="SUPFAM" id="SSF54427">
    <property type="entry name" value="NTF2-like"/>
    <property type="match status" value="1"/>
</dbReference>
<dbReference type="InterPro" id="IPR037401">
    <property type="entry name" value="SnoaL-like"/>
</dbReference>
<gene>
    <name evidence="2" type="ORF">KFK14_08095</name>
</gene>
<dbReference type="AlphaFoldDB" id="A0A975K9M3"/>